<dbReference type="InterPro" id="IPR032675">
    <property type="entry name" value="LRR_dom_sf"/>
</dbReference>
<dbReference type="InterPro" id="IPR058922">
    <property type="entry name" value="WHD_DRP"/>
</dbReference>
<dbReference type="Gene3D" id="3.40.50.300">
    <property type="entry name" value="P-loop containing nucleotide triphosphate hydrolases"/>
    <property type="match status" value="1"/>
</dbReference>
<dbReference type="Pfam" id="PF18052">
    <property type="entry name" value="Rx_N"/>
    <property type="match status" value="1"/>
</dbReference>
<dbReference type="InterPro" id="IPR002182">
    <property type="entry name" value="NB-ARC"/>
</dbReference>
<keyword evidence="6 7" id="KW-0175">Coiled coil</keyword>
<dbReference type="Pfam" id="PF00931">
    <property type="entry name" value="NB-ARC"/>
    <property type="match status" value="1"/>
</dbReference>
<dbReference type="PANTHER" id="PTHR23155">
    <property type="entry name" value="DISEASE RESISTANCE PROTEIN RP"/>
    <property type="match status" value="1"/>
</dbReference>
<sequence>MASLLAGKSECEWSMVYNSIGLDTGGNREAEDTMTILSFRYYDLPPDLRTCLLYLSTYPQDYEIEKDSLIWKRIAEGFINPDRGKTLFELGERYFNDLINRSLLIQVVEARDRRVSGCRIHDMVLDMIRQLAFEENFIALLGDNIEATAGRSSNVPRHGRGHPAAAGARGLSRQPTSLEPQIRPRPLHAGAGRGHGPVGHEPGAATSCLQLDALSPPTIRLICCYESTTLRSETSKGRSMSVVTGALESLAPKLAKLLHDEYKLQKGVKKQVESLSHELYNIYAFLHKVSDVPWDQLDEQVKLWAREVREASYDMEDVLDTFLVRVDGGKNNSDSSSLKLAMTKLGELFSKAKARRDIAAKIKDITKRLEEVANNRQKYKLDKIMCKPLAATSTIDPRLKAMYKEVTQLIGVDNSSDELMSMLNQSQQDHDASNKKMKMVSVVGVGGLGKTTLVKAVYDKLKSQYDCGAFVSIGRDHDLVKVFKDILFHLDSENHKDIHNTKTGVELLIHQLREFLKKKRYFIVIDDVWKVRTWEAIELALVENNRGSKVITTTRNVDVAKASGEVYKLKQLSYDDSMKLFYTRLSRADRKFLDNHPDDISEKILKKCAGIPLAIITMASLLAGKPECEWSMVYNSIGFHTTDNREAEDTMTILSFSYYDLPRHLRTCLLYLSTYPEDYLIGKDCLIWKWIAEGFIDGKQGTRLFELGERYFNDLINRSLIQPVESKWNGRVDSCRVHDTVLDLMRKLSSIENFIAILGDNVEGAPAPSSVRRLANQNRIAEHVNSEAMVTGMPKVRSYIAFRCFIDSQDQFLRFKLLRLLDIVNCSFEKGCHLEHLGDLLHLRYLRISVIGSSLELPIQLGNLKLLQTLDVQGTLPASIVHLTELVRLCAYKEVPDGIGKLVSLEELIIGYGCSDKPNRFLKELASLRELRVLEFSTHDGTDESMQRDFVESLSSMQKLQYIRVCASCSLLHADTAMWEAAGFVLPEPLHYLGLEAMRLSKLPSCINPTRLPNLAHLELFVITMDEQDLKLLARLPALCSLYLKTESTVTASNINAGDCSFFEKLTHFITNAMVQFEQANEEDTSVSLHMWNGEDAMPFASRKSNDSRKVVPSGVMPNLEMLCFDVCLWTLKGNYSDYCGNIGLEYLPSLQKLGGKIDCKDVDDVESYDAFLALREACNVHPNHPTFDISY</sequence>
<dbReference type="InterPro" id="IPR044974">
    <property type="entry name" value="Disease_R_plants"/>
</dbReference>
<keyword evidence="14" id="KW-1185">Reference proteome</keyword>
<evidence type="ECO:0000259" key="12">
    <source>
        <dbReference type="Pfam" id="PF23598"/>
    </source>
</evidence>
<keyword evidence="4" id="KW-0547">Nucleotide-binding</keyword>
<feature type="domain" description="Disease resistance protein winged helix" evidence="11">
    <location>
        <begin position="58"/>
        <end position="128"/>
    </location>
</feature>
<dbReference type="PRINTS" id="PR00364">
    <property type="entry name" value="DISEASERSIST"/>
</dbReference>
<evidence type="ECO:0000256" key="7">
    <source>
        <dbReference type="SAM" id="Coils"/>
    </source>
</evidence>
<feature type="domain" description="Disease resistance protein winged helix" evidence="11">
    <location>
        <begin position="675"/>
        <end position="744"/>
    </location>
</feature>
<dbReference type="InterPro" id="IPR041118">
    <property type="entry name" value="Rx_N"/>
</dbReference>
<feature type="region of interest" description="Disordered" evidence="8">
    <location>
        <begin position="150"/>
        <end position="201"/>
    </location>
</feature>
<evidence type="ECO:0000259" key="9">
    <source>
        <dbReference type="Pfam" id="PF00931"/>
    </source>
</evidence>
<evidence type="ECO:0000256" key="8">
    <source>
        <dbReference type="SAM" id="MobiDB-lite"/>
    </source>
</evidence>
<dbReference type="SUPFAM" id="SSF52540">
    <property type="entry name" value="P-loop containing nucleoside triphosphate hydrolases"/>
    <property type="match status" value="1"/>
</dbReference>
<dbReference type="Pfam" id="PF23559">
    <property type="entry name" value="WHD_DRP"/>
    <property type="match status" value="2"/>
</dbReference>
<reference evidence="13" key="1">
    <citation type="submission" date="2020-10" db="EMBL/GenBank/DDBJ databases">
        <authorList>
            <person name="Han B."/>
            <person name="Lu T."/>
            <person name="Zhao Q."/>
            <person name="Huang X."/>
            <person name="Zhao Y."/>
        </authorList>
    </citation>
    <scope>NUCLEOTIDE SEQUENCE</scope>
</reference>
<dbReference type="FunFam" id="1.10.10.10:FF:000322">
    <property type="entry name" value="Probable disease resistance protein At1g63360"/>
    <property type="match status" value="2"/>
</dbReference>
<feature type="domain" description="Disease resistance N-terminal" evidence="10">
    <location>
        <begin position="246"/>
        <end position="334"/>
    </location>
</feature>
<evidence type="ECO:0000313" key="14">
    <source>
        <dbReference type="Proteomes" id="UP000604825"/>
    </source>
</evidence>
<proteinExistence type="inferred from homology"/>
<dbReference type="Gene3D" id="3.80.10.10">
    <property type="entry name" value="Ribonuclease Inhibitor"/>
    <property type="match status" value="1"/>
</dbReference>
<accession>A0A811Q6A3</accession>
<dbReference type="EMBL" id="CAJGYO010000009">
    <property type="protein sequence ID" value="CAD6252759.1"/>
    <property type="molecule type" value="Genomic_DNA"/>
</dbReference>
<dbReference type="InterPro" id="IPR036388">
    <property type="entry name" value="WH-like_DNA-bd_sf"/>
</dbReference>
<evidence type="ECO:0000256" key="5">
    <source>
        <dbReference type="ARBA" id="ARBA00022821"/>
    </source>
</evidence>
<evidence type="ECO:0000256" key="2">
    <source>
        <dbReference type="ARBA" id="ARBA00022614"/>
    </source>
</evidence>
<evidence type="ECO:0000256" key="3">
    <source>
        <dbReference type="ARBA" id="ARBA00022737"/>
    </source>
</evidence>
<comment type="caution">
    <text evidence="13">The sequence shown here is derived from an EMBL/GenBank/DDBJ whole genome shotgun (WGS) entry which is preliminary data.</text>
</comment>
<dbReference type="GO" id="GO:0009626">
    <property type="term" value="P:plant-type hypersensitive response"/>
    <property type="evidence" value="ECO:0007669"/>
    <property type="project" value="UniProtKB-ARBA"/>
</dbReference>
<dbReference type="GO" id="GO:0043531">
    <property type="term" value="F:ADP binding"/>
    <property type="evidence" value="ECO:0007669"/>
    <property type="project" value="InterPro"/>
</dbReference>
<dbReference type="InterPro" id="IPR038005">
    <property type="entry name" value="RX-like_CC"/>
</dbReference>
<evidence type="ECO:0000256" key="1">
    <source>
        <dbReference type="ARBA" id="ARBA00008894"/>
    </source>
</evidence>
<evidence type="ECO:0000256" key="4">
    <source>
        <dbReference type="ARBA" id="ARBA00022741"/>
    </source>
</evidence>
<dbReference type="PANTHER" id="PTHR23155:SF1116">
    <property type="entry name" value="OS12G0273300 PROTEIN"/>
    <property type="match status" value="1"/>
</dbReference>
<feature type="domain" description="Disease resistance R13L4/SHOC-2-like LRR" evidence="12">
    <location>
        <begin position="795"/>
        <end position="1188"/>
    </location>
</feature>
<evidence type="ECO:0000313" key="13">
    <source>
        <dbReference type="EMBL" id="CAD6252759.1"/>
    </source>
</evidence>
<keyword evidence="5" id="KW-0611">Plant defense</keyword>
<dbReference type="Gene3D" id="1.20.5.4130">
    <property type="match status" value="1"/>
</dbReference>
<evidence type="ECO:0000259" key="10">
    <source>
        <dbReference type="Pfam" id="PF18052"/>
    </source>
</evidence>
<keyword evidence="2" id="KW-0433">Leucine-rich repeat</keyword>
<dbReference type="SUPFAM" id="SSF52047">
    <property type="entry name" value="RNI-like"/>
    <property type="match status" value="1"/>
</dbReference>
<feature type="domain" description="NB-ARC" evidence="9">
    <location>
        <begin position="434"/>
        <end position="583"/>
    </location>
</feature>
<dbReference type="Gene3D" id="1.10.8.430">
    <property type="entry name" value="Helical domain of apoptotic protease-activating factors"/>
    <property type="match status" value="1"/>
</dbReference>
<feature type="coiled-coil region" evidence="7">
    <location>
        <begin position="355"/>
        <end position="382"/>
    </location>
</feature>
<name>A0A811Q6A3_9POAL</name>
<dbReference type="AlphaFoldDB" id="A0A811Q6A3"/>
<organism evidence="13 14">
    <name type="scientific">Miscanthus lutarioriparius</name>
    <dbReference type="NCBI Taxonomy" id="422564"/>
    <lineage>
        <taxon>Eukaryota</taxon>
        <taxon>Viridiplantae</taxon>
        <taxon>Streptophyta</taxon>
        <taxon>Embryophyta</taxon>
        <taxon>Tracheophyta</taxon>
        <taxon>Spermatophyta</taxon>
        <taxon>Magnoliopsida</taxon>
        <taxon>Liliopsida</taxon>
        <taxon>Poales</taxon>
        <taxon>Poaceae</taxon>
        <taxon>PACMAD clade</taxon>
        <taxon>Panicoideae</taxon>
        <taxon>Andropogonodae</taxon>
        <taxon>Andropogoneae</taxon>
        <taxon>Saccharinae</taxon>
        <taxon>Miscanthus</taxon>
    </lineage>
</organism>
<dbReference type="InterPro" id="IPR027417">
    <property type="entry name" value="P-loop_NTPase"/>
</dbReference>
<evidence type="ECO:0000259" key="11">
    <source>
        <dbReference type="Pfam" id="PF23559"/>
    </source>
</evidence>
<dbReference type="Proteomes" id="UP000604825">
    <property type="component" value="Unassembled WGS sequence"/>
</dbReference>
<dbReference type="OrthoDB" id="693948at2759"/>
<dbReference type="InterPro" id="IPR042197">
    <property type="entry name" value="Apaf_helical"/>
</dbReference>
<dbReference type="Gene3D" id="1.10.10.10">
    <property type="entry name" value="Winged helix-like DNA-binding domain superfamily/Winged helix DNA-binding domain"/>
    <property type="match status" value="2"/>
</dbReference>
<protein>
    <submittedName>
        <fullName evidence="13">Uncharacterized protein</fullName>
    </submittedName>
</protein>
<dbReference type="GO" id="GO:0042742">
    <property type="term" value="P:defense response to bacterium"/>
    <property type="evidence" value="ECO:0007669"/>
    <property type="project" value="UniProtKB-ARBA"/>
</dbReference>
<keyword evidence="3" id="KW-0677">Repeat</keyword>
<dbReference type="Pfam" id="PF23598">
    <property type="entry name" value="LRR_14"/>
    <property type="match status" value="1"/>
</dbReference>
<dbReference type="GO" id="GO:0002758">
    <property type="term" value="P:innate immune response-activating signaling pathway"/>
    <property type="evidence" value="ECO:0007669"/>
    <property type="project" value="UniProtKB-ARBA"/>
</dbReference>
<comment type="similarity">
    <text evidence="1">Belongs to the disease resistance NB-LRR family.</text>
</comment>
<evidence type="ECO:0000256" key="6">
    <source>
        <dbReference type="ARBA" id="ARBA00023054"/>
    </source>
</evidence>
<dbReference type="CDD" id="cd14798">
    <property type="entry name" value="RX-CC_like"/>
    <property type="match status" value="1"/>
</dbReference>
<dbReference type="InterPro" id="IPR055414">
    <property type="entry name" value="LRR_R13L4/SHOC2-like"/>
</dbReference>
<gene>
    <name evidence="13" type="ORF">NCGR_LOCUS36406</name>
</gene>